<evidence type="ECO:0000313" key="3">
    <source>
        <dbReference type="Proteomes" id="UP000518300"/>
    </source>
</evidence>
<dbReference type="EMBL" id="JABBJJ010000589">
    <property type="protein sequence ID" value="NMO23356.1"/>
    <property type="molecule type" value="Genomic_DNA"/>
</dbReference>
<organism evidence="2 3">
    <name type="scientific">Pyxidicoccus fallax</name>
    <dbReference type="NCBI Taxonomy" id="394095"/>
    <lineage>
        <taxon>Bacteria</taxon>
        <taxon>Pseudomonadati</taxon>
        <taxon>Myxococcota</taxon>
        <taxon>Myxococcia</taxon>
        <taxon>Myxococcales</taxon>
        <taxon>Cystobacterineae</taxon>
        <taxon>Myxococcaceae</taxon>
        <taxon>Pyxidicoccus</taxon>
    </lineage>
</organism>
<dbReference type="Pfam" id="PF11213">
    <property type="entry name" value="DUF3006"/>
    <property type="match status" value="1"/>
</dbReference>
<feature type="region of interest" description="Disordered" evidence="1">
    <location>
        <begin position="58"/>
        <end position="80"/>
    </location>
</feature>
<keyword evidence="3" id="KW-1185">Reference proteome</keyword>
<dbReference type="Gene3D" id="6.20.120.50">
    <property type="match status" value="1"/>
</dbReference>
<accession>A0A848LZS2</accession>
<evidence type="ECO:0000256" key="1">
    <source>
        <dbReference type="SAM" id="MobiDB-lite"/>
    </source>
</evidence>
<comment type="caution">
    <text evidence="2">The sequence shown here is derived from an EMBL/GenBank/DDBJ whole genome shotgun (WGS) entry which is preliminary data.</text>
</comment>
<evidence type="ECO:0000313" key="2">
    <source>
        <dbReference type="EMBL" id="NMO23356.1"/>
    </source>
</evidence>
<gene>
    <name evidence="2" type="ORF">HG543_52140</name>
</gene>
<proteinExistence type="predicted"/>
<reference evidence="2 3" key="1">
    <citation type="submission" date="2020-04" db="EMBL/GenBank/DDBJ databases">
        <title>Draft genome of Pyxidicoccus fallax type strain.</title>
        <authorList>
            <person name="Whitworth D.E."/>
        </authorList>
    </citation>
    <scope>NUCLEOTIDE SEQUENCE [LARGE SCALE GENOMIC DNA]</scope>
    <source>
        <strain evidence="2 3">DSM 14698</strain>
    </source>
</reference>
<name>A0A848LZS2_9BACT</name>
<protein>
    <submittedName>
        <fullName evidence="2">DUF3006 domain-containing protein</fullName>
    </submittedName>
</protein>
<dbReference type="InterPro" id="IPR021377">
    <property type="entry name" value="DUF3006"/>
</dbReference>
<dbReference type="RefSeq" id="WP_169352444.1">
    <property type="nucleotide sequence ID" value="NZ_JABBJJ010000589.1"/>
</dbReference>
<sequence>MTRATLDRIEDDVAVLVVEGRQVTRPLSDLPKGVREGDVLDLDTLEVDREATEALRAQVREARQRAKRGKKPPPSGDFDL</sequence>
<dbReference type="AlphaFoldDB" id="A0A848LZS2"/>
<dbReference type="Proteomes" id="UP000518300">
    <property type="component" value="Unassembled WGS sequence"/>
</dbReference>